<sequence>MRQHQLEGRKRCDGSPTLTTGRALTLLCWKHSSHDGEGKKLMEFCVFCHNVETTYNSRKLHLSGGHCLKQQPPKRYSAISLLSTTALSVDGRSLLDQFRVLSVVIPHRHSSPCPALSLEVRVFSASLSGLIEQVRVGFIKGHVKQS</sequence>
<organism evidence="1 2">
    <name type="scientific">Ameca splendens</name>
    <dbReference type="NCBI Taxonomy" id="208324"/>
    <lineage>
        <taxon>Eukaryota</taxon>
        <taxon>Metazoa</taxon>
        <taxon>Chordata</taxon>
        <taxon>Craniata</taxon>
        <taxon>Vertebrata</taxon>
        <taxon>Euteleostomi</taxon>
        <taxon>Actinopterygii</taxon>
        <taxon>Neopterygii</taxon>
        <taxon>Teleostei</taxon>
        <taxon>Neoteleostei</taxon>
        <taxon>Acanthomorphata</taxon>
        <taxon>Ovalentaria</taxon>
        <taxon>Atherinomorphae</taxon>
        <taxon>Cyprinodontiformes</taxon>
        <taxon>Goodeidae</taxon>
        <taxon>Ameca</taxon>
    </lineage>
</organism>
<evidence type="ECO:0000313" key="1">
    <source>
        <dbReference type="EMBL" id="MEQ2297323.1"/>
    </source>
</evidence>
<accession>A0ABV0YTX4</accession>
<keyword evidence="2" id="KW-1185">Reference proteome</keyword>
<evidence type="ECO:0000313" key="2">
    <source>
        <dbReference type="Proteomes" id="UP001469553"/>
    </source>
</evidence>
<name>A0ABV0YTX4_9TELE</name>
<reference evidence="1 2" key="1">
    <citation type="submission" date="2021-06" db="EMBL/GenBank/DDBJ databases">
        <authorList>
            <person name="Palmer J.M."/>
        </authorList>
    </citation>
    <scope>NUCLEOTIDE SEQUENCE [LARGE SCALE GENOMIC DNA]</scope>
    <source>
        <strain evidence="1 2">AS_MEX2019</strain>
        <tissue evidence="1">Muscle</tissue>
    </source>
</reference>
<protein>
    <submittedName>
        <fullName evidence="1">Uncharacterized protein</fullName>
    </submittedName>
</protein>
<dbReference type="EMBL" id="JAHRIP010042227">
    <property type="protein sequence ID" value="MEQ2297323.1"/>
    <property type="molecule type" value="Genomic_DNA"/>
</dbReference>
<gene>
    <name evidence="1" type="ORF">AMECASPLE_033634</name>
</gene>
<comment type="caution">
    <text evidence="1">The sequence shown here is derived from an EMBL/GenBank/DDBJ whole genome shotgun (WGS) entry which is preliminary data.</text>
</comment>
<dbReference type="Proteomes" id="UP001469553">
    <property type="component" value="Unassembled WGS sequence"/>
</dbReference>
<proteinExistence type="predicted"/>